<dbReference type="EMBL" id="LS483470">
    <property type="protein sequence ID" value="SQI39859.1"/>
    <property type="molecule type" value="Genomic_DNA"/>
</dbReference>
<evidence type="ECO:0000313" key="7">
    <source>
        <dbReference type="EMBL" id="SQI39859.1"/>
    </source>
</evidence>
<dbReference type="PANTHER" id="PTHR38776">
    <property type="entry name" value="MLTA-INTERACTING PROTEIN-RELATED"/>
    <property type="match status" value="1"/>
</dbReference>
<accession>A0A2X4UMR1</accession>
<evidence type="ECO:0000256" key="4">
    <source>
        <dbReference type="ARBA" id="ARBA00023136"/>
    </source>
</evidence>
<keyword evidence="5" id="KW-0998">Cell outer membrane</keyword>
<feature type="signal peptide" evidence="6">
    <location>
        <begin position="1"/>
        <end position="24"/>
    </location>
</feature>
<dbReference type="InterPro" id="IPR010583">
    <property type="entry name" value="MipA"/>
</dbReference>
<dbReference type="PANTHER" id="PTHR38776:SF1">
    <property type="entry name" value="MLTA-INTERACTING PROTEIN-RELATED"/>
    <property type="match status" value="1"/>
</dbReference>
<name>A0A2X4UMR1_9GAMM</name>
<evidence type="ECO:0000256" key="3">
    <source>
        <dbReference type="ARBA" id="ARBA00022729"/>
    </source>
</evidence>
<reference evidence="7 8" key="1">
    <citation type="submission" date="2018-06" db="EMBL/GenBank/DDBJ databases">
        <authorList>
            <consortium name="Pathogen Informatics"/>
            <person name="Doyle S."/>
        </authorList>
    </citation>
    <scope>NUCLEOTIDE SEQUENCE [LARGE SCALE GENOMIC DNA]</scope>
    <source>
        <strain evidence="7 8">NCTC12151</strain>
    </source>
</reference>
<evidence type="ECO:0000256" key="1">
    <source>
        <dbReference type="ARBA" id="ARBA00004442"/>
    </source>
</evidence>
<dbReference type="Pfam" id="PF06629">
    <property type="entry name" value="MipA"/>
    <property type="match status" value="1"/>
</dbReference>
<evidence type="ECO:0000256" key="6">
    <source>
        <dbReference type="SAM" id="SignalP"/>
    </source>
</evidence>
<evidence type="ECO:0000256" key="2">
    <source>
        <dbReference type="ARBA" id="ARBA00005722"/>
    </source>
</evidence>
<gene>
    <name evidence="7" type="primary">mipA_2</name>
    <name evidence="7" type="ORF">NCTC12151_01451</name>
</gene>
<organism evidence="7 8">
    <name type="scientific">Leminorella richardii</name>
    <dbReference type="NCBI Taxonomy" id="158841"/>
    <lineage>
        <taxon>Bacteria</taxon>
        <taxon>Pseudomonadati</taxon>
        <taxon>Pseudomonadota</taxon>
        <taxon>Gammaproteobacteria</taxon>
        <taxon>Enterobacterales</taxon>
        <taxon>Budviciaceae</taxon>
        <taxon>Leminorella</taxon>
    </lineage>
</organism>
<dbReference type="Proteomes" id="UP000249005">
    <property type="component" value="Chromosome 1"/>
</dbReference>
<dbReference type="AlphaFoldDB" id="A0A2X4UMR1"/>
<dbReference type="OrthoDB" id="8562138at2"/>
<keyword evidence="8" id="KW-1185">Reference proteome</keyword>
<protein>
    <submittedName>
        <fullName evidence="7">MltA-interacting protein</fullName>
    </submittedName>
</protein>
<sequence>MKLNKVFWGAAALAGAVAAPAVMAEGFSIGLGAAVGQYAYKGVDNDTLPYPMINYEGERFFIRGTGAGAYLLKDSRNQLSLNLFYSPLNFDPDDSNSRRMKLLDKRHSTAMAGLGYRHMADWGIVRTSLSADVLNYSNGYVADAAYLYPFDFGALTLTPGIGASWYSGNFNDYYYGISGKESRRSGLSQYDAGSSWSPYAEISANYALTQSWKTFAYARYTRLDDEVKDSPMVDKSYTTLFAAGVSYSF</sequence>
<proteinExistence type="inferred from homology"/>
<comment type="subcellular location">
    <subcellularLocation>
        <location evidence="1">Cell outer membrane</location>
    </subcellularLocation>
</comment>
<dbReference type="GO" id="GO:0009252">
    <property type="term" value="P:peptidoglycan biosynthetic process"/>
    <property type="evidence" value="ECO:0007669"/>
    <property type="project" value="TreeGrafter"/>
</dbReference>
<dbReference type="RefSeq" id="WP_111740028.1">
    <property type="nucleotide sequence ID" value="NZ_LR698987.1"/>
</dbReference>
<feature type="chain" id="PRO_5016170109" evidence="6">
    <location>
        <begin position="25"/>
        <end position="249"/>
    </location>
</feature>
<dbReference type="KEGG" id="lri:NCTC12151_01451"/>
<keyword evidence="3 6" id="KW-0732">Signal</keyword>
<evidence type="ECO:0000256" key="5">
    <source>
        <dbReference type="ARBA" id="ARBA00023237"/>
    </source>
</evidence>
<evidence type="ECO:0000313" key="8">
    <source>
        <dbReference type="Proteomes" id="UP000249005"/>
    </source>
</evidence>
<comment type="similarity">
    <text evidence="2">Belongs to the MipA/OmpV family.</text>
</comment>
<keyword evidence="4" id="KW-0472">Membrane</keyword>
<dbReference type="GO" id="GO:0009279">
    <property type="term" value="C:cell outer membrane"/>
    <property type="evidence" value="ECO:0007669"/>
    <property type="project" value="UniProtKB-SubCell"/>
</dbReference>